<dbReference type="Proteomes" id="UP000314294">
    <property type="component" value="Unassembled WGS sequence"/>
</dbReference>
<dbReference type="AlphaFoldDB" id="A0A4Z2H6K0"/>
<sequence>MPATHFLAEERPRRAPRSVKVVSGEVAEEIQGDATHFLPSAAALATDAIYERTQPRGRRPEGERENAF</sequence>
<evidence type="ECO:0000256" key="1">
    <source>
        <dbReference type="SAM" id="MobiDB-lite"/>
    </source>
</evidence>
<accession>A0A4Z2H6K0</accession>
<protein>
    <submittedName>
        <fullName evidence="2">Uncharacterized protein</fullName>
    </submittedName>
</protein>
<feature type="region of interest" description="Disordered" evidence="1">
    <location>
        <begin position="49"/>
        <end position="68"/>
    </location>
</feature>
<gene>
    <name evidence="2" type="ORF">EYF80_028283</name>
</gene>
<proteinExistence type="predicted"/>
<reference evidence="2 3" key="1">
    <citation type="submission" date="2019-03" db="EMBL/GenBank/DDBJ databases">
        <title>First draft genome of Liparis tanakae, snailfish: a comprehensive survey of snailfish specific genes.</title>
        <authorList>
            <person name="Kim W."/>
            <person name="Song I."/>
            <person name="Jeong J.-H."/>
            <person name="Kim D."/>
            <person name="Kim S."/>
            <person name="Ryu S."/>
            <person name="Song J.Y."/>
            <person name="Lee S.K."/>
        </authorList>
    </citation>
    <scope>NUCLEOTIDE SEQUENCE [LARGE SCALE GENOMIC DNA]</scope>
    <source>
        <tissue evidence="2">Muscle</tissue>
    </source>
</reference>
<organism evidence="2 3">
    <name type="scientific">Liparis tanakae</name>
    <name type="common">Tanaka's snailfish</name>
    <dbReference type="NCBI Taxonomy" id="230148"/>
    <lineage>
        <taxon>Eukaryota</taxon>
        <taxon>Metazoa</taxon>
        <taxon>Chordata</taxon>
        <taxon>Craniata</taxon>
        <taxon>Vertebrata</taxon>
        <taxon>Euteleostomi</taxon>
        <taxon>Actinopterygii</taxon>
        <taxon>Neopterygii</taxon>
        <taxon>Teleostei</taxon>
        <taxon>Neoteleostei</taxon>
        <taxon>Acanthomorphata</taxon>
        <taxon>Eupercaria</taxon>
        <taxon>Perciformes</taxon>
        <taxon>Cottioidei</taxon>
        <taxon>Cottales</taxon>
        <taxon>Liparidae</taxon>
        <taxon>Liparis</taxon>
    </lineage>
</organism>
<keyword evidence="3" id="KW-1185">Reference proteome</keyword>
<dbReference type="EMBL" id="SRLO01000314">
    <property type="protein sequence ID" value="TNN61538.1"/>
    <property type="molecule type" value="Genomic_DNA"/>
</dbReference>
<evidence type="ECO:0000313" key="3">
    <source>
        <dbReference type="Proteomes" id="UP000314294"/>
    </source>
</evidence>
<evidence type="ECO:0000313" key="2">
    <source>
        <dbReference type="EMBL" id="TNN61538.1"/>
    </source>
</evidence>
<name>A0A4Z2H6K0_9TELE</name>
<comment type="caution">
    <text evidence="2">The sequence shown here is derived from an EMBL/GenBank/DDBJ whole genome shotgun (WGS) entry which is preliminary data.</text>
</comment>